<keyword evidence="5" id="KW-1185">Reference proteome</keyword>
<dbReference type="GO" id="GO:0006744">
    <property type="term" value="P:ubiquinone biosynthetic process"/>
    <property type="evidence" value="ECO:0007669"/>
    <property type="project" value="UniProtKB-UniRule"/>
</dbReference>
<comment type="caution">
    <text evidence="4">The sequence shown here is derived from an EMBL/GenBank/DDBJ whole genome shotgun (WGS) entry which is preliminary data.</text>
</comment>
<dbReference type="InterPro" id="IPR038989">
    <property type="entry name" value="UbiJ"/>
</dbReference>
<dbReference type="Proteomes" id="UP000260351">
    <property type="component" value="Unassembled WGS sequence"/>
</dbReference>
<comment type="subcellular location">
    <subcellularLocation>
        <location evidence="1">Cytoplasm</location>
    </subcellularLocation>
</comment>
<feature type="domain" description="SCP2" evidence="3">
    <location>
        <begin position="25"/>
        <end position="116"/>
    </location>
</feature>
<keyword evidence="1" id="KW-0963">Cytoplasm</keyword>
<dbReference type="Pfam" id="PF02036">
    <property type="entry name" value="SCP2"/>
    <property type="match status" value="1"/>
</dbReference>
<comment type="pathway">
    <text evidence="1">Cofactor biosynthesis; ubiquinone biosynthesis.</text>
</comment>
<evidence type="ECO:0000259" key="3">
    <source>
        <dbReference type="Pfam" id="PF02036"/>
    </source>
</evidence>
<dbReference type="RefSeq" id="WP_116651313.1">
    <property type="nucleotide sequence ID" value="NZ_QUZK01000042.1"/>
</dbReference>
<evidence type="ECO:0000256" key="2">
    <source>
        <dbReference type="SAM" id="Coils"/>
    </source>
</evidence>
<dbReference type="SUPFAM" id="SSF55718">
    <property type="entry name" value="SCP-like"/>
    <property type="match status" value="1"/>
</dbReference>
<proteinExistence type="inferred from homology"/>
<evidence type="ECO:0000313" key="4">
    <source>
        <dbReference type="EMBL" id="RFF29728.1"/>
    </source>
</evidence>
<dbReference type="UniPathway" id="UPA00232"/>
<comment type="function">
    <text evidence="1">Required for ubiquinone (coenzyme Q) biosynthesis. Binds hydrophobic ubiquinone biosynthetic intermediates via its SCP2 domain and is essential for the stability of the Ubi complex. May constitute a docking platform where Ubi enzymes assemble and access their SCP2-bound polyprenyl substrates.</text>
</comment>
<evidence type="ECO:0000256" key="1">
    <source>
        <dbReference type="HAMAP-Rule" id="MF_02215"/>
    </source>
</evidence>
<dbReference type="InterPro" id="IPR036527">
    <property type="entry name" value="SCP2_sterol-bd_dom_sf"/>
</dbReference>
<protein>
    <recommendedName>
        <fullName evidence="1">Ubiquinone biosynthesis accessory factor UbiJ</fullName>
    </recommendedName>
</protein>
<comment type="similarity">
    <text evidence="1">Belongs to the UbiJ family.</text>
</comment>
<keyword evidence="1" id="KW-0831">Ubiquinone biosynthesis</keyword>
<accession>A0A3E1K6U6</accession>
<dbReference type="GO" id="GO:0005737">
    <property type="term" value="C:cytoplasm"/>
    <property type="evidence" value="ECO:0007669"/>
    <property type="project" value="UniProtKB-SubCell"/>
</dbReference>
<dbReference type="HAMAP" id="MF_02215">
    <property type="entry name" value="UbiJ"/>
    <property type="match status" value="1"/>
</dbReference>
<gene>
    <name evidence="1" type="primary">ubiJ</name>
    <name evidence="4" type="ORF">DZC52_11665</name>
</gene>
<dbReference type="EMBL" id="QUZK01000042">
    <property type="protein sequence ID" value="RFF29728.1"/>
    <property type="molecule type" value="Genomic_DNA"/>
</dbReference>
<name>A0A3E1K6U6_9GAMM</name>
<sequence>MGSRYLTPLPGMLAAAVEQAIARAVALDDGSPERLRPLHDKLVRLELKGLGIDLFFQGRDDALSVTAEHEATPDTTISGTPLALLAMAVPDWRAPGSGVRIEGDAGTGQAFEKLLKQLDPDWEAVFVERFGPVVGHQLWRTLSEARAGARHVGRTAAEQTARFLREESGLLVSREEIDEFVNEVDELREAADRLEARLRRRDRT</sequence>
<dbReference type="InterPro" id="IPR003033">
    <property type="entry name" value="SCP2_sterol-bd_dom"/>
</dbReference>
<keyword evidence="2" id="KW-0175">Coiled coil</keyword>
<feature type="coiled-coil region" evidence="2">
    <location>
        <begin position="170"/>
        <end position="204"/>
    </location>
</feature>
<dbReference type="OrthoDB" id="5801225at2"/>
<dbReference type="PANTHER" id="PTHR38693">
    <property type="entry name" value="UBIQUINONE BIOSYNTHESIS PROTEIN UBIJ"/>
    <property type="match status" value="1"/>
</dbReference>
<dbReference type="PANTHER" id="PTHR38693:SF1">
    <property type="entry name" value="UBIQUINONE BIOSYNTHESIS ACCESSORY FACTOR UBIJ"/>
    <property type="match status" value="1"/>
</dbReference>
<reference evidence="4 5" key="1">
    <citation type="submission" date="2018-08" db="EMBL/GenBank/DDBJ databases">
        <title>Wenzhouxiangella salilacus sp. nov., a novel bacterium isolated from a saline lake in Xinjiang Province, China.</title>
        <authorList>
            <person name="Han S."/>
        </authorList>
    </citation>
    <scope>NUCLEOTIDE SEQUENCE [LARGE SCALE GENOMIC DNA]</scope>
    <source>
        <strain evidence="4 5">XDB06</strain>
    </source>
</reference>
<evidence type="ECO:0000313" key="5">
    <source>
        <dbReference type="Proteomes" id="UP000260351"/>
    </source>
</evidence>
<dbReference type="AlphaFoldDB" id="A0A3E1K6U6"/>
<organism evidence="4 5">
    <name type="scientific">Wenzhouxiangella sediminis</name>
    <dbReference type="NCBI Taxonomy" id="1792836"/>
    <lineage>
        <taxon>Bacteria</taxon>
        <taxon>Pseudomonadati</taxon>
        <taxon>Pseudomonadota</taxon>
        <taxon>Gammaproteobacteria</taxon>
        <taxon>Chromatiales</taxon>
        <taxon>Wenzhouxiangellaceae</taxon>
        <taxon>Wenzhouxiangella</taxon>
    </lineage>
</organism>